<evidence type="ECO:0000256" key="4">
    <source>
        <dbReference type="ARBA" id="ARBA00023002"/>
    </source>
</evidence>
<dbReference type="OrthoDB" id="9801155at2"/>
<dbReference type="Pfam" id="PF00067">
    <property type="entry name" value="p450"/>
    <property type="match status" value="2"/>
</dbReference>
<comment type="caution">
    <text evidence="8">The sequence shown here is derived from an EMBL/GenBank/DDBJ whole genome shotgun (WGS) entry which is preliminary data.</text>
</comment>
<organism evidence="8 9">
    <name type="scientific">Dictyobacter arantiisoli</name>
    <dbReference type="NCBI Taxonomy" id="2014874"/>
    <lineage>
        <taxon>Bacteria</taxon>
        <taxon>Bacillati</taxon>
        <taxon>Chloroflexota</taxon>
        <taxon>Ktedonobacteria</taxon>
        <taxon>Ktedonobacterales</taxon>
        <taxon>Dictyobacteraceae</taxon>
        <taxon>Dictyobacter</taxon>
    </lineage>
</organism>
<dbReference type="InterPro" id="IPR017972">
    <property type="entry name" value="Cyt_P450_CS"/>
</dbReference>
<keyword evidence="4 7" id="KW-0560">Oxidoreductase</keyword>
<dbReference type="Gene3D" id="1.10.630.10">
    <property type="entry name" value="Cytochrome P450"/>
    <property type="match status" value="1"/>
</dbReference>
<evidence type="ECO:0000256" key="3">
    <source>
        <dbReference type="ARBA" id="ARBA00022723"/>
    </source>
</evidence>
<evidence type="ECO:0000313" key="9">
    <source>
        <dbReference type="Proteomes" id="UP000322530"/>
    </source>
</evidence>
<dbReference type="FunFam" id="1.10.630.10:FF:000018">
    <property type="entry name" value="Cytochrome P450 monooxygenase"/>
    <property type="match status" value="1"/>
</dbReference>
<dbReference type="CDD" id="cd11029">
    <property type="entry name" value="CYP107-like"/>
    <property type="match status" value="1"/>
</dbReference>
<dbReference type="PRINTS" id="PR00359">
    <property type="entry name" value="BP450"/>
</dbReference>
<dbReference type="PANTHER" id="PTHR46696:SF1">
    <property type="entry name" value="CYTOCHROME P450 YJIB-RELATED"/>
    <property type="match status" value="1"/>
</dbReference>
<gene>
    <name evidence="8" type="ORF">KDI_43510</name>
</gene>
<reference evidence="8 9" key="1">
    <citation type="submission" date="2019-01" db="EMBL/GenBank/DDBJ databases">
        <title>Draft genome sequence of Dictyobacter sp. Uno17.</title>
        <authorList>
            <person name="Wang C.M."/>
            <person name="Zheng Y."/>
            <person name="Sakai Y."/>
            <person name="Abe K."/>
            <person name="Yokota A."/>
            <person name="Yabe S."/>
        </authorList>
    </citation>
    <scope>NUCLEOTIDE SEQUENCE [LARGE SCALE GENOMIC DNA]</scope>
    <source>
        <strain evidence="8 9">Uno17</strain>
    </source>
</reference>
<dbReference type="GO" id="GO:0005506">
    <property type="term" value="F:iron ion binding"/>
    <property type="evidence" value="ECO:0007669"/>
    <property type="project" value="InterPro"/>
</dbReference>
<dbReference type="SUPFAM" id="SSF48264">
    <property type="entry name" value="Cytochrome P450"/>
    <property type="match status" value="1"/>
</dbReference>
<dbReference type="AlphaFoldDB" id="A0A5A5THE3"/>
<keyword evidence="5 7" id="KW-0408">Iron</keyword>
<protein>
    <submittedName>
        <fullName evidence="8">Cytochrome P450 hydroxylase</fullName>
    </submittedName>
</protein>
<evidence type="ECO:0000256" key="2">
    <source>
        <dbReference type="ARBA" id="ARBA00022617"/>
    </source>
</evidence>
<comment type="similarity">
    <text evidence="1 7">Belongs to the cytochrome P450 family.</text>
</comment>
<dbReference type="PROSITE" id="PS00086">
    <property type="entry name" value="CYTOCHROME_P450"/>
    <property type="match status" value="1"/>
</dbReference>
<keyword evidence="2 7" id="KW-0349">Heme</keyword>
<dbReference type="PANTHER" id="PTHR46696">
    <property type="entry name" value="P450, PUTATIVE (EUROFUNG)-RELATED"/>
    <property type="match status" value="1"/>
</dbReference>
<name>A0A5A5THE3_9CHLR</name>
<dbReference type="InterPro" id="IPR002397">
    <property type="entry name" value="Cyt_P450_B"/>
</dbReference>
<dbReference type="EMBL" id="BIXY01000083">
    <property type="protein sequence ID" value="GCF10787.1"/>
    <property type="molecule type" value="Genomic_DNA"/>
</dbReference>
<evidence type="ECO:0000256" key="6">
    <source>
        <dbReference type="ARBA" id="ARBA00023033"/>
    </source>
</evidence>
<keyword evidence="6 7" id="KW-0503">Monooxygenase</keyword>
<sequence length="409" mass="46483">MVTEINLASPDFKANPYPTFTELRTTDPVRQTKLTNERRGWLVSRYEDADLVLRDPRFAKDIQHALTPEELKGYYPSQQVTPEERERMIDFSHNMLAYDQPDHTRLRNLVNLTFTPRLIERWRPRIQQIADDLLDKIQDRGEADLIAAYAFPIPMQVIMEMLGIKSEDRDKFHVWSNMIIEASGNPEEFHRHRADMMDFHDYLVQIINEKRADPADDLLSQLISVETAGDKMSEAELISMVSLLLIAGHETTVNLIGNGTLALLTHPDQKALLEADPGLMKGAIEEFLRFHGPLMTATQRWAREDLVLDGTQIKRGDYVMVLLASANHDPGVFGEAETLDIRRHDNRHLAFGKGIHYCLGAPLARLEGQIAIGTLLRRLPALQLSVAAEDLVWRPGALIMGLRTLPVTF</sequence>
<evidence type="ECO:0000313" key="8">
    <source>
        <dbReference type="EMBL" id="GCF10787.1"/>
    </source>
</evidence>
<evidence type="ECO:0000256" key="5">
    <source>
        <dbReference type="ARBA" id="ARBA00023004"/>
    </source>
</evidence>
<dbReference type="InterPro" id="IPR001128">
    <property type="entry name" value="Cyt_P450"/>
</dbReference>
<proteinExistence type="inferred from homology"/>
<accession>A0A5A5THE3</accession>
<evidence type="ECO:0000256" key="1">
    <source>
        <dbReference type="ARBA" id="ARBA00010617"/>
    </source>
</evidence>
<dbReference type="InterPro" id="IPR036396">
    <property type="entry name" value="Cyt_P450_sf"/>
</dbReference>
<dbReference type="GO" id="GO:0004497">
    <property type="term" value="F:monooxygenase activity"/>
    <property type="evidence" value="ECO:0007669"/>
    <property type="project" value="UniProtKB-KW"/>
</dbReference>
<evidence type="ECO:0000256" key="7">
    <source>
        <dbReference type="RuleBase" id="RU000461"/>
    </source>
</evidence>
<keyword evidence="3 7" id="KW-0479">Metal-binding</keyword>
<dbReference type="GO" id="GO:0020037">
    <property type="term" value="F:heme binding"/>
    <property type="evidence" value="ECO:0007669"/>
    <property type="project" value="InterPro"/>
</dbReference>
<dbReference type="Proteomes" id="UP000322530">
    <property type="component" value="Unassembled WGS sequence"/>
</dbReference>
<dbReference type="GO" id="GO:0016705">
    <property type="term" value="F:oxidoreductase activity, acting on paired donors, with incorporation or reduction of molecular oxygen"/>
    <property type="evidence" value="ECO:0007669"/>
    <property type="project" value="InterPro"/>
</dbReference>
<dbReference type="RefSeq" id="WP_149403657.1">
    <property type="nucleotide sequence ID" value="NZ_BIXY01000083.1"/>
</dbReference>
<keyword evidence="9" id="KW-1185">Reference proteome</keyword>